<evidence type="ECO:0000256" key="1">
    <source>
        <dbReference type="ARBA" id="ARBA00022729"/>
    </source>
</evidence>
<sequence length="2297" mass="248485">MKAYPYLLYLLLLCPVLGQAQPETECNPLAASDIASGEASVYFGSVSNALSATRKANFTVGQPATGQAYSGTGLLSGGFWGRLLAPPIGPVVRASQGDFPDRIEIRWTMDPFSPKASGGFILRRDGSTIANLNRSSTSFIDFNVQAGEFYTYEVIGINAFGQGFPGSNVGFVNPNGVVTGRVETASQNPVKEVVVTLTPTAGYALSFDGQDDFLCMSYQDALPDTAFTATAWVKVGGAEERTGIIDLGSDLNKNWWLHAVNTPEGKGLIAGVGDGAPHEVVYLFEDAPSGWHHVAFTYASGLGMLYVDGKFAGLLQAPMLTEPARFRLGAFREEGGFFAGRLDDVRIYDRMLTQRELLLFKGITASSLADGLVAYWKFDEGTGAKIFDITANDFDTELDGPAFDTDSAPVLNGGVTDEAGLYYIEGVNYSQAQSFQAKPSKKFYDSYALEFNPAFDSEARLPAFDLPDSLFTLTLAAKPFSQQLRQTLLAHESYELEWYVEDGNYWLTTGGSPVNLGPVDTGYQVLSLLIDRVGQTVSSYIDSNQVGGSQPLQLSQDYSGGHWYIGSRPDGQHTLLGLVDEWAVFDTLLPVADLQLHAASTGGIDPGDTRLANYFGFDEGSGAEVRDAGELMTGFGQLKGIVFTPDAYRQRARPHLFSPASRIVNLNTSNTAIGEINFRDNSTVPVAGVIRYLNTDCAAPNTEIYVNGAPRIPPVKTNEEGRFIAEFEPGATVRLQPVREGQAFLPAVFETFNLQSPIAGVLFQNQTKRTVVGRVAGGLCGATIIPETGSVKVKARTLNGCYEKEITISPGNTAGTFVFDDLPPDSIEIAVSHHDIPEIKSYLQSQIGGVTLDMRFTERDTVDFVYRSSPELEFSELPQNSIGDNMLSMTQPSQLNIKVFEPYLRGETCYLDTAELVITNEIADLTEDIDTLMTAGVLIHTFKAGAPNIIESEGFRKKIEVKARRDSSSNYVAKSVEAVVLGRRPRETQFATTSPGIPMLILHDPPGDGSYAFVEEGETTCSALTFSGSIGGDASVEAVVSLGADLSVDVGIGAGISLDVDNTLDIGATFEMSYNNFTSKTAELCMTTTKTISTSDEDLVVGSNMGGDVIMGAALNLLYGITDELNYIEADSAYDLSQGIYVFPEGFATTFLYTERQIRDIVIPGLQTIGDMASVDRWNSILNTNETIRNVAAFKENISFAAGTVFEETYTSEEATSATLGGGVTTRFAISGAVGAAVAGIGGEVSTELGVTLSGGSEITDTEQSTRTVGYVLTDDDVFDNFTVDIREDKVFKVPVFDLKAGTTSCPNEPTSSFLDAQQQYSEHREEVGLSADRLAATNVNAEDAAVFTLSLENTAPSGDIGFYILALVPESNPDGAALSVNGDALLGDGQMYQIPANGTQTVTLTIERGPEAYTYENLRIALYSECEFERAVGLGIPRAGVDPRFYKELELDVYFLEPCSEVSIGSPMQNWLITPEDTNRLLITLNGYDKSDADLQLIRLQYRPTMGDGSWINIAEVPKDSLGALFEVVEWDLSPLNDGPYEIRAVTQCSGTSLPPGFSKVIKGRKETQPPQLFGTPKPADGILNLGDEISVMFTKRVNCNQIIQAAGIGSNIQNNNLGLYDTSTGELVDAVISCSEDEIVIVPNVANPFIENKTLRVRAEGIEDLFGNAMQTPIVWEFFVNRSALYWSEARISEVVTEGNTLVIEREIKNQSGLVQSFELQNIPSWAQVSPMMGSILPGGTETVTFTVRDDLIAGAYSGLLQMVTAEGSEPLTMDLRVVCPPPAWSVNPMAFSSSMNLTLALSIEGEPSSDRLDKVAAFVGGELRGTADVEFVPQLNTHLVFLTVYSNQPTGEEVTFKVWDAEECILYNSTQESFPFTAGGFVGNPTSPQALNTNVRQLKRIPLYPGWNWISYNVEVDNPAIGQVLSSVSRPEGATIKGQSAFALYFEAGNAWAGTLTALSHTQSYQYKSTFIDSLWVEGRPVDTDSTVLSLQPGWNWISYLPQQGLPVDTALASLSPSNGDVVKGQGTFAQYVAGVGWVGNLNFMSPTKGYQIRLQNGGALAYPQSLSGAGEEELRVPYRLAERLPSAYWEVDAYDYELNMNLVAIVQGEDGEVLLQEGDEVGAFVGEQLRGAGPAIYIEALGAHLVFLTVFANEEGEPLSFRYYDSAVGEERLLSEELTFISNTVLGEVESPVLLSLLPPSSSNGYRSKGLSFRAYPNPAQDVASMEYHAPRAGESLVCLYDLLGREVGRLEGTAQPGLNVLEWHVHHLPDGLYLAVLRTGGQQAVQKIEIRK</sequence>
<organism evidence="5 6">
    <name type="scientific">Phaeodactylibacter luteus</name>
    <dbReference type="NCBI Taxonomy" id="1564516"/>
    <lineage>
        <taxon>Bacteria</taxon>
        <taxon>Pseudomonadati</taxon>
        <taxon>Bacteroidota</taxon>
        <taxon>Saprospiria</taxon>
        <taxon>Saprospirales</taxon>
        <taxon>Haliscomenobacteraceae</taxon>
        <taxon>Phaeodactylibacter</taxon>
    </lineage>
</organism>
<dbReference type="Pfam" id="PF18962">
    <property type="entry name" value="Por_Secre_tail"/>
    <property type="match status" value="1"/>
</dbReference>
<accession>A0A5C6RNG7</accession>
<keyword evidence="2" id="KW-1015">Disulfide bond</keyword>
<evidence type="ECO:0000313" key="6">
    <source>
        <dbReference type="Proteomes" id="UP000321580"/>
    </source>
</evidence>
<dbReference type="GO" id="GO:0004553">
    <property type="term" value="F:hydrolase activity, hydrolyzing O-glycosyl compounds"/>
    <property type="evidence" value="ECO:0007669"/>
    <property type="project" value="UniProtKB-ARBA"/>
</dbReference>
<dbReference type="GO" id="GO:0005975">
    <property type="term" value="P:carbohydrate metabolic process"/>
    <property type="evidence" value="ECO:0007669"/>
    <property type="project" value="UniProtKB-ARBA"/>
</dbReference>
<keyword evidence="1 3" id="KW-0732">Signal</keyword>
<feature type="signal peptide" evidence="3">
    <location>
        <begin position="1"/>
        <end position="20"/>
    </location>
</feature>
<dbReference type="NCBIfam" id="TIGR04183">
    <property type="entry name" value="Por_Secre_tail"/>
    <property type="match status" value="1"/>
</dbReference>
<feature type="chain" id="PRO_5022746976" evidence="3">
    <location>
        <begin position="21"/>
        <end position="2297"/>
    </location>
</feature>
<dbReference type="Pfam" id="PF13385">
    <property type="entry name" value="Laminin_G_3"/>
    <property type="match status" value="1"/>
</dbReference>
<dbReference type="SUPFAM" id="SSF49899">
    <property type="entry name" value="Concanavalin A-like lectins/glucanases"/>
    <property type="match status" value="2"/>
</dbReference>
<dbReference type="OrthoDB" id="976756at2"/>
<dbReference type="SMART" id="SM00560">
    <property type="entry name" value="LamGL"/>
    <property type="match status" value="1"/>
</dbReference>
<feature type="domain" description="LamG-like jellyroll fold" evidence="4">
    <location>
        <begin position="225"/>
        <end position="355"/>
    </location>
</feature>
<evidence type="ECO:0000259" key="4">
    <source>
        <dbReference type="SMART" id="SM00560"/>
    </source>
</evidence>
<dbReference type="InterPro" id="IPR026444">
    <property type="entry name" value="Secre_tail"/>
</dbReference>
<dbReference type="InterPro" id="IPR013320">
    <property type="entry name" value="ConA-like_dom_sf"/>
</dbReference>
<evidence type="ECO:0000313" key="5">
    <source>
        <dbReference type="EMBL" id="TXB63180.1"/>
    </source>
</evidence>
<evidence type="ECO:0000256" key="3">
    <source>
        <dbReference type="SAM" id="SignalP"/>
    </source>
</evidence>
<reference evidence="5 6" key="1">
    <citation type="submission" date="2019-08" db="EMBL/GenBank/DDBJ databases">
        <title>Genome of Phaeodactylibacter luteus.</title>
        <authorList>
            <person name="Bowman J.P."/>
        </authorList>
    </citation>
    <scope>NUCLEOTIDE SEQUENCE [LARGE SCALE GENOMIC DNA]</scope>
    <source>
        <strain evidence="5 6">KCTC 42180</strain>
    </source>
</reference>
<dbReference type="Gene3D" id="2.60.120.200">
    <property type="match status" value="2"/>
</dbReference>
<keyword evidence="6" id="KW-1185">Reference proteome</keyword>
<protein>
    <submittedName>
        <fullName evidence="5">T9SS type A sorting domain-containing protein</fullName>
    </submittedName>
</protein>
<dbReference type="EMBL" id="VOOR01000018">
    <property type="protein sequence ID" value="TXB63180.1"/>
    <property type="molecule type" value="Genomic_DNA"/>
</dbReference>
<dbReference type="Proteomes" id="UP000321580">
    <property type="component" value="Unassembled WGS sequence"/>
</dbReference>
<gene>
    <name evidence="5" type="ORF">FRY97_10245</name>
</gene>
<dbReference type="RefSeq" id="WP_147167435.1">
    <property type="nucleotide sequence ID" value="NZ_VOOR01000018.1"/>
</dbReference>
<proteinExistence type="predicted"/>
<dbReference type="InterPro" id="IPR006558">
    <property type="entry name" value="LamG-like"/>
</dbReference>
<evidence type="ECO:0000256" key="2">
    <source>
        <dbReference type="ARBA" id="ARBA00023157"/>
    </source>
</evidence>
<name>A0A5C6RNG7_9BACT</name>
<comment type="caution">
    <text evidence="5">The sequence shown here is derived from an EMBL/GenBank/DDBJ whole genome shotgun (WGS) entry which is preliminary data.</text>
</comment>